<comment type="similarity">
    <text evidence="1 6">Belongs to the HY2 family.</text>
</comment>
<proteinExistence type="inferred from homology"/>
<evidence type="ECO:0000313" key="7">
    <source>
        <dbReference type="EMBL" id="ERN42525.1"/>
    </source>
</evidence>
<dbReference type="eggNOG" id="ENOG502Z7RN">
    <property type="taxonomic scope" value="Bacteria"/>
</dbReference>
<comment type="function">
    <text evidence="6">Catalyzes the four-electron reduction of biliverdin IX-alpha (2-electron reduction at both the A and D rings); the reaction proceeds via an isolatable 2-electron intermediate, 181,182-dihydrobiliverdin.</text>
</comment>
<dbReference type="EC" id="1.3.7.5" evidence="2 6"/>
<dbReference type="OrthoDB" id="581340at2"/>
<comment type="caution">
    <text evidence="7">The sequence shown here is derived from an EMBL/GenBank/DDBJ whole genome shotgun (WGS) entry which is preliminary data.</text>
</comment>
<protein>
    <recommendedName>
        <fullName evidence="3 6">Phycocyanobilin:ferredoxin oxidoreductase</fullName>
        <ecNumber evidence="2 6">1.3.7.5</ecNumber>
    </recommendedName>
</protein>
<dbReference type="PANTHER" id="PTHR34557">
    <property type="entry name" value="PHYTOCHROMOBILIN:FERREDOXIN OXIDOREDUCTASE, CHLOROPLASTIC"/>
    <property type="match status" value="1"/>
</dbReference>
<dbReference type="PATRIC" id="fig|582515.4.peg.946"/>
<dbReference type="GO" id="GO:0050620">
    <property type="term" value="F:phycocyanobilin:ferredoxin oxidoreductase activity"/>
    <property type="evidence" value="ECO:0007669"/>
    <property type="project" value="UniProtKB-UniRule"/>
</dbReference>
<evidence type="ECO:0000256" key="1">
    <source>
        <dbReference type="ARBA" id="ARBA00006908"/>
    </source>
</evidence>
<accession>U5DS66</accession>
<evidence type="ECO:0000256" key="2">
    <source>
        <dbReference type="ARBA" id="ARBA00012716"/>
    </source>
</evidence>
<keyword evidence="8" id="KW-1185">Reference proteome</keyword>
<dbReference type="Gene3D" id="3.40.1500.20">
    <property type="match status" value="1"/>
</dbReference>
<dbReference type="GO" id="GO:0010024">
    <property type="term" value="P:phytochromobilin biosynthetic process"/>
    <property type="evidence" value="ECO:0007669"/>
    <property type="project" value="InterPro"/>
</dbReference>
<dbReference type="EMBL" id="ASSJ01000017">
    <property type="protein sequence ID" value="ERN42525.1"/>
    <property type="molecule type" value="Genomic_DNA"/>
</dbReference>
<dbReference type="InParanoid" id="U5DS66"/>
<dbReference type="STRING" id="582515.KR51_00008440"/>
<evidence type="ECO:0000313" key="8">
    <source>
        <dbReference type="Proteomes" id="UP000016960"/>
    </source>
</evidence>
<reference evidence="7 8" key="1">
    <citation type="submission" date="2013-05" db="EMBL/GenBank/DDBJ databases">
        <title>Draft genome sequence of Rubidibacter lacunae KORDI 51-2.</title>
        <authorList>
            <person name="Choi D.H."/>
            <person name="Noh J.H."/>
            <person name="Kwon K.-K."/>
            <person name="Lee J.-H."/>
            <person name="Ryu J.-Y."/>
        </authorList>
    </citation>
    <scope>NUCLEOTIDE SEQUENCE [LARGE SCALE GENOMIC DNA]</scope>
    <source>
        <strain evidence="7 8">KORDI 51-2</strain>
    </source>
</reference>
<dbReference type="Proteomes" id="UP000016960">
    <property type="component" value="Unassembled WGS sequence"/>
</dbReference>
<organism evidence="7 8">
    <name type="scientific">Rubidibacter lacunae KORDI 51-2</name>
    <dbReference type="NCBI Taxonomy" id="582515"/>
    <lineage>
        <taxon>Bacteria</taxon>
        <taxon>Bacillati</taxon>
        <taxon>Cyanobacteriota</taxon>
        <taxon>Cyanophyceae</taxon>
        <taxon>Oscillatoriophycideae</taxon>
        <taxon>Chroococcales</taxon>
        <taxon>Aphanothecaceae</taxon>
        <taxon>Rubidibacter</taxon>
    </lineage>
</organism>
<dbReference type="Pfam" id="PF05996">
    <property type="entry name" value="Fe_bilin_red"/>
    <property type="match status" value="1"/>
</dbReference>
<dbReference type="InterPro" id="IPR009249">
    <property type="entry name" value="Ferredoxin-dep_bilin_Rdtase"/>
</dbReference>
<dbReference type="GO" id="GO:0050897">
    <property type="term" value="F:cobalt ion binding"/>
    <property type="evidence" value="ECO:0007669"/>
    <property type="project" value="InterPro"/>
</dbReference>
<dbReference type="PANTHER" id="PTHR34557:SF1">
    <property type="entry name" value="PHYTOCHROMOBILIN:FERREDOXIN OXIDOREDUCTASE, CHLOROPLASTIC"/>
    <property type="match status" value="1"/>
</dbReference>
<comment type="catalytic activity">
    <reaction evidence="5 6">
        <text>(2R,3Z)-phycocyanobilin + 4 oxidized [2Fe-2S]-[ferredoxin] = biliverdin IXalpha + 4 reduced [2Fe-2S]-[ferredoxin] + 4 H(+)</text>
        <dbReference type="Rhea" id="RHEA:15309"/>
        <dbReference type="Rhea" id="RHEA-COMP:10000"/>
        <dbReference type="Rhea" id="RHEA-COMP:10001"/>
        <dbReference type="ChEBI" id="CHEBI:15378"/>
        <dbReference type="ChEBI" id="CHEBI:33737"/>
        <dbReference type="ChEBI" id="CHEBI:33738"/>
        <dbReference type="ChEBI" id="CHEBI:57437"/>
        <dbReference type="ChEBI" id="CHEBI:57991"/>
        <dbReference type="EC" id="1.3.7.5"/>
    </reaction>
</comment>
<dbReference type="AlphaFoldDB" id="U5DS66"/>
<evidence type="ECO:0000256" key="4">
    <source>
        <dbReference type="ARBA" id="ARBA00023002"/>
    </source>
</evidence>
<dbReference type="InterPro" id="IPR022870">
    <property type="entry name" value="Ferredoxin_bilin_OxRdtase"/>
</dbReference>
<keyword evidence="4 6" id="KW-0560">Oxidoreductase</keyword>
<gene>
    <name evidence="6" type="primary">pcyA</name>
    <name evidence="7" type="ORF">KR51_00008440</name>
</gene>
<name>U5DS66_9CHRO</name>
<dbReference type="NCBIfam" id="NF002760">
    <property type="entry name" value="PRK02816.1"/>
    <property type="match status" value="1"/>
</dbReference>
<sequence length="246" mass="28000">MVETPSLSLRSQQHPLIRSLADAIEAIWREHLELAPYELPGDLGYVEGRLDGDRLTIENRCFQTSQFRKLHLELAQVGQMLDILHCVMFPRPEYPLPMFGCDLVGARGQIGAAVADLSPVSDDRALPTAYRDALQHLPPEIFSQPRELPPWGDIFSEFCVFVRPAGPQEEARFLQRVRSLLEIHCTQASRSEPGTPDQRRTNFAGQQRYCLQQQQNDKTRRVLEKAFGVEWAETYITTVLFDLPVA</sequence>
<evidence type="ECO:0000256" key="3">
    <source>
        <dbReference type="ARBA" id="ARBA00016783"/>
    </source>
</evidence>
<evidence type="ECO:0000256" key="6">
    <source>
        <dbReference type="HAMAP-Rule" id="MF_00618"/>
    </source>
</evidence>
<dbReference type="HAMAP" id="MF_00618">
    <property type="entry name" value="Ferredoxin_bilin_red"/>
    <property type="match status" value="1"/>
</dbReference>
<dbReference type="RefSeq" id="WP_022604980.1">
    <property type="nucleotide sequence ID" value="NZ_ASSJ01000017.1"/>
</dbReference>
<evidence type="ECO:0000256" key="5">
    <source>
        <dbReference type="ARBA" id="ARBA00049084"/>
    </source>
</evidence>